<evidence type="ECO:0000313" key="2">
    <source>
        <dbReference type="Proteomes" id="UP001283361"/>
    </source>
</evidence>
<dbReference type="AlphaFoldDB" id="A0AAE1DZG7"/>
<organism evidence="1 2">
    <name type="scientific">Elysia crispata</name>
    <name type="common">lettuce slug</name>
    <dbReference type="NCBI Taxonomy" id="231223"/>
    <lineage>
        <taxon>Eukaryota</taxon>
        <taxon>Metazoa</taxon>
        <taxon>Spiralia</taxon>
        <taxon>Lophotrochozoa</taxon>
        <taxon>Mollusca</taxon>
        <taxon>Gastropoda</taxon>
        <taxon>Heterobranchia</taxon>
        <taxon>Euthyneura</taxon>
        <taxon>Panpulmonata</taxon>
        <taxon>Sacoglossa</taxon>
        <taxon>Placobranchoidea</taxon>
        <taxon>Plakobranchidae</taxon>
        <taxon>Elysia</taxon>
    </lineage>
</organism>
<sequence length="90" mass="10109">MAEADRLRVSLILLMTNRIETYTHLQSCVISADLPPHFYCETIYNRLRLAAKNDACVGIILRVKAGQPRRCHGLGSRGLQWLEVSEAVAN</sequence>
<accession>A0AAE1DZG7</accession>
<keyword evidence="2" id="KW-1185">Reference proteome</keyword>
<dbReference type="Proteomes" id="UP001283361">
    <property type="component" value="Unassembled WGS sequence"/>
</dbReference>
<comment type="caution">
    <text evidence="1">The sequence shown here is derived from an EMBL/GenBank/DDBJ whole genome shotgun (WGS) entry which is preliminary data.</text>
</comment>
<reference evidence="1" key="1">
    <citation type="journal article" date="2023" name="G3 (Bethesda)">
        <title>A reference genome for the long-term kleptoplast-retaining sea slug Elysia crispata morphotype clarki.</title>
        <authorList>
            <person name="Eastman K.E."/>
            <person name="Pendleton A.L."/>
            <person name="Shaikh M.A."/>
            <person name="Suttiyut T."/>
            <person name="Ogas R."/>
            <person name="Tomko P."/>
            <person name="Gavelis G."/>
            <person name="Widhalm J.R."/>
            <person name="Wisecaver J.H."/>
        </authorList>
    </citation>
    <scope>NUCLEOTIDE SEQUENCE</scope>
    <source>
        <strain evidence="1">ECLA1</strain>
    </source>
</reference>
<evidence type="ECO:0000313" key="1">
    <source>
        <dbReference type="EMBL" id="KAK3788684.1"/>
    </source>
</evidence>
<dbReference type="EMBL" id="JAWDGP010001743">
    <property type="protein sequence ID" value="KAK3788684.1"/>
    <property type="molecule type" value="Genomic_DNA"/>
</dbReference>
<protein>
    <submittedName>
        <fullName evidence="1">Uncharacterized protein</fullName>
    </submittedName>
</protein>
<gene>
    <name evidence="1" type="ORF">RRG08_007527</name>
</gene>
<proteinExistence type="predicted"/>
<name>A0AAE1DZG7_9GAST</name>